<dbReference type="EMBL" id="CAJNJA010008350">
    <property type="protein sequence ID" value="CAE7235569.1"/>
    <property type="molecule type" value="Genomic_DNA"/>
</dbReference>
<evidence type="ECO:0000256" key="1">
    <source>
        <dbReference type="SAM" id="MobiDB-lite"/>
    </source>
</evidence>
<proteinExistence type="predicted"/>
<accession>A0A812KY71</accession>
<feature type="compositionally biased region" description="Pro residues" evidence="1">
    <location>
        <begin position="344"/>
        <end position="354"/>
    </location>
</feature>
<dbReference type="Proteomes" id="UP000601435">
    <property type="component" value="Unassembled WGS sequence"/>
</dbReference>
<sequence length="423" mass="46737">MPWSSGGGRNLWRGAKKCRDDQWQAAGPKFHFVYWDACGGDAEGFQLEQAYSMEDAFEARELTVGPALCEECGGVMESWRHRFDMIHACIRMLAKEGHGLRPEVLTFSALSPGKCLIYDIHSFRAHNAWQRKNVLTESTTLGVALQVERGQLDENCGVQVRSFDGDSGRAVHLKNFAKKVVQAARNEEGAAALLVVDPEGVEVASFGLGAGGRGFFASQAKEDPIRQVLVLLGPIDKNIPNDRRNLIEACVEGGCDGPLRLAFTSWRLPNAAVGDLLMQHDRCELLPLLEDLRAVGEEQYKLFLKSFQTTLQVMALNAGQPDLVEAFHEAAIQNQKPVEELPLRPRPPQHPPPAHLKAKSSAEKWGEKETSQADEASVPPEPPKTLRMLPTAKKRPWRDAADDEIGDFIKKVDECEMVPDATA</sequence>
<gene>
    <name evidence="2" type="ORF">SNEC2469_LOCUS3915</name>
</gene>
<organism evidence="2 3">
    <name type="scientific">Symbiodinium necroappetens</name>
    <dbReference type="NCBI Taxonomy" id="1628268"/>
    <lineage>
        <taxon>Eukaryota</taxon>
        <taxon>Sar</taxon>
        <taxon>Alveolata</taxon>
        <taxon>Dinophyceae</taxon>
        <taxon>Suessiales</taxon>
        <taxon>Symbiodiniaceae</taxon>
        <taxon>Symbiodinium</taxon>
    </lineage>
</organism>
<evidence type="ECO:0000313" key="2">
    <source>
        <dbReference type="EMBL" id="CAE7235569.1"/>
    </source>
</evidence>
<dbReference type="AlphaFoldDB" id="A0A812KY71"/>
<comment type="caution">
    <text evidence="2">The sequence shown here is derived from an EMBL/GenBank/DDBJ whole genome shotgun (WGS) entry which is preliminary data.</text>
</comment>
<feature type="region of interest" description="Disordered" evidence="1">
    <location>
        <begin position="338"/>
        <end position="400"/>
    </location>
</feature>
<dbReference type="OrthoDB" id="414639at2759"/>
<protein>
    <submittedName>
        <fullName evidence="2">Uncharacterized protein</fullName>
    </submittedName>
</protein>
<reference evidence="2" key="1">
    <citation type="submission" date="2021-02" db="EMBL/GenBank/DDBJ databases">
        <authorList>
            <person name="Dougan E. K."/>
            <person name="Rhodes N."/>
            <person name="Thang M."/>
            <person name="Chan C."/>
        </authorList>
    </citation>
    <scope>NUCLEOTIDE SEQUENCE</scope>
</reference>
<feature type="compositionally biased region" description="Basic and acidic residues" evidence="1">
    <location>
        <begin position="360"/>
        <end position="371"/>
    </location>
</feature>
<keyword evidence="3" id="KW-1185">Reference proteome</keyword>
<name>A0A812KY71_9DINO</name>
<evidence type="ECO:0000313" key="3">
    <source>
        <dbReference type="Proteomes" id="UP000601435"/>
    </source>
</evidence>